<dbReference type="InterPro" id="IPR002744">
    <property type="entry name" value="MIP18-like"/>
</dbReference>
<dbReference type="Proteomes" id="UP000015462">
    <property type="component" value="Unassembled WGS sequence"/>
</dbReference>
<sequence length="182" mass="19649">MSEQESIELNRDVNAIVIPAGIHVRLKKGDVVTIMQSLGGSYTVSSETGIIARISAIDADVLGKEVEVVHAYETGTDPESVREACWAFMKTVYDPEIPVNVVDLGLIYDCTVRALTDGLNHVHVTMTLTAPGCGMGPVIQADIESGIKHMEGVETVEVEVVLDPPWNQNMMSEAAKLQLGML</sequence>
<feature type="domain" description="MIP18 family-like" evidence="1">
    <location>
        <begin position="83"/>
        <end position="159"/>
    </location>
</feature>
<organism evidence="2 3">
    <name type="scientific">Cycloclasticus pugetii</name>
    <dbReference type="NCBI Taxonomy" id="34068"/>
    <lineage>
        <taxon>Bacteria</taxon>
        <taxon>Pseudomonadati</taxon>
        <taxon>Pseudomonadota</taxon>
        <taxon>Gammaproteobacteria</taxon>
        <taxon>Thiotrichales</taxon>
        <taxon>Piscirickettsiaceae</taxon>
        <taxon>Cycloclasticus</taxon>
    </lineage>
</organism>
<evidence type="ECO:0000313" key="3">
    <source>
        <dbReference type="Proteomes" id="UP000015462"/>
    </source>
</evidence>
<gene>
    <name evidence="2" type="ORF">L196_01140</name>
</gene>
<comment type="caution">
    <text evidence="2">The sequence shown here is derived from an EMBL/GenBank/DDBJ whole genome shotgun (WGS) entry which is preliminary data.</text>
</comment>
<dbReference type="SUPFAM" id="SSF117916">
    <property type="entry name" value="Fe-S cluster assembly (FSCA) domain-like"/>
    <property type="match status" value="1"/>
</dbReference>
<keyword evidence="3" id="KW-1185">Reference proteome</keyword>
<protein>
    <submittedName>
        <fullName evidence="2">Cytosolic protein</fullName>
    </submittedName>
</protein>
<dbReference type="InterPro" id="IPR052339">
    <property type="entry name" value="Fe-S_Maturation_MIP18"/>
</dbReference>
<dbReference type="PANTHER" id="PTHR42831:SF1">
    <property type="entry name" value="FE-S PROTEIN MATURATION AUXILIARY FACTOR YITW"/>
    <property type="match status" value="1"/>
</dbReference>
<evidence type="ECO:0000313" key="2">
    <source>
        <dbReference type="EMBL" id="EPD14061.1"/>
    </source>
</evidence>
<dbReference type="PANTHER" id="PTHR42831">
    <property type="entry name" value="FE-S PROTEIN MATURATION AUXILIARY FACTOR YITW"/>
    <property type="match status" value="1"/>
</dbReference>
<dbReference type="EMBL" id="ASHL01000001">
    <property type="protein sequence ID" value="EPD14061.1"/>
    <property type="molecule type" value="Genomic_DNA"/>
</dbReference>
<dbReference type="Pfam" id="PF01883">
    <property type="entry name" value="FeS_assembly_P"/>
    <property type="match status" value="1"/>
</dbReference>
<dbReference type="InterPro" id="IPR017776">
    <property type="entry name" value="FeS_assembly_SufT_put"/>
</dbReference>
<proteinExistence type="predicted"/>
<name>A0AB33Z3N3_9GAMM</name>
<dbReference type="RefSeq" id="WP_015005568.1">
    <property type="nucleotide sequence ID" value="NZ_FQZJ01000002.1"/>
</dbReference>
<dbReference type="InterPro" id="IPR034904">
    <property type="entry name" value="FSCA_dom_sf"/>
</dbReference>
<reference evidence="2 3" key="1">
    <citation type="journal article" date="2013" name="Genome Announc.">
        <title>Genome Sequence of the Pyrene- and Fluoranthene-Degrading Bacterium Cycloclasticus sp. Strain PY97M.</title>
        <authorList>
            <person name="Cui Z."/>
            <person name="Xu G."/>
            <person name="Li Q."/>
            <person name="Gao W."/>
            <person name="Zheng L."/>
        </authorList>
    </citation>
    <scope>NUCLEOTIDE SEQUENCE [LARGE SCALE GENOMIC DNA]</scope>
    <source>
        <strain evidence="2 3">PY97M</strain>
    </source>
</reference>
<dbReference type="NCBIfam" id="TIGR03406">
    <property type="entry name" value="FeS_long_SufT"/>
    <property type="match status" value="1"/>
</dbReference>
<dbReference type="Gene3D" id="3.30.300.130">
    <property type="entry name" value="Fe-S cluster assembly (FSCA)"/>
    <property type="match status" value="1"/>
</dbReference>
<evidence type="ECO:0000259" key="1">
    <source>
        <dbReference type="Pfam" id="PF01883"/>
    </source>
</evidence>
<accession>A0AB33Z3N3</accession>
<dbReference type="AlphaFoldDB" id="A0AB33Z3N3"/>